<keyword evidence="1" id="KW-1133">Transmembrane helix</keyword>
<dbReference type="EMBL" id="CAUEEQ010012703">
    <property type="protein sequence ID" value="CAJ0936705.1"/>
    <property type="molecule type" value="Genomic_DNA"/>
</dbReference>
<dbReference type="Proteomes" id="UP001176940">
    <property type="component" value="Unassembled WGS sequence"/>
</dbReference>
<evidence type="ECO:0000313" key="3">
    <source>
        <dbReference type="EMBL" id="CAJ0936705.1"/>
    </source>
</evidence>
<dbReference type="PROSITE" id="PS50024">
    <property type="entry name" value="SEA"/>
    <property type="match status" value="1"/>
</dbReference>
<evidence type="ECO:0000313" key="4">
    <source>
        <dbReference type="Proteomes" id="UP001176940"/>
    </source>
</evidence>
<accession>A0ABN9L9P5</accession>
<comment type="caution">
    <text evidence="3">The sequence shown here is derived from an EMBL/GenBank/DDBJ whole genome shotgun (WGS) entry which is preliminary data.</text>
</comment>
<dbReference type="InterPro" id="IPR000082">
    <property type="entry name" value="SEA_dom"/>
</dbReference>
<dbReference type="InterPro" id="IPR036364">
    <property type="entry name" value="SEA_dom_sf"/>
</dbReference>
<keyword evidence="1" id="KW-0812">Transmembrane</keyword>
<sequence>MNGIKYSAILEENLLEASKHMQMGHRFILQQDNDPKDTVYRIYWNLLSFVSFWQDSGSQAEYRKTSWTSRDWLRFAPLCLIVIVFAAAGITWFLLEVDVRPEMTTDKIFACTLRIVSHEFTKELGQPESNIFKREASHLNKLVTALVLASELAAYHNSSTVYAFGQGSLKVYFWIILDVPNSLSKDVTADSVKAALTSVMQRKSKATGTYIYDQYHVDPNSTDIFEGTIQNKQLLSSSTVLTNYSAGGQSKRNSPKPYIDGVSQFLNLLMIKFLGSANHILPDIHQIVEQWRLQCYDGRVSRRKRMVFLKDADFFRYHCLKKVSFKKKRQ</sequence>
<name>A0ABN9L9P5_9NEOB</name>
<feature type="domain" description="SEA" evidence="2">
    <location>
        <begin position="105"/>
        <end position="224"/>
    </location>
</feature>
<gene>
    <name evidence="3" type="ORF">RIMI_LOCUS6890240</name>
</gene>
<reference evidence="3" key="1">
    <citation type="submission" date="2023-07" db="EMBL/GenBank/DDBJ databases">
        <authorList>
            <person name="Stuckert A."/>
        </authorList>
    </citation>
    <scope>NUCLEOTIDE SEQUENCE</scope>
</reference>
<protein>
    <recommendedName>
        <fullName evidence="2">SEA domain-containing protein</fullName>
    </recommendedName>
</protein>
<organism evidence="3 4">
    <name type="scientific">Ranitomeya imitator</name>
    <name type="common">mimic poison frog</name>
    <dbReference type="NCBI Taxonomy" id="111125"/>
    <lineage>
        <taxon>Eukaryota</taxon>
        <taxon>Metazoa</taxon>
        <taxon>Chordata</taxon>
        <taxon>Craniata</taxon>
        <taxon>Vertebrata</taxon>
        <taxon>Euteleostomi</taxon>
        <taxon>Amphibia</taxon>
        <taxon>Batrachia</taxon>
        <taxon>Anura</taxon>
        <taxon>Neobatrachia</taxon>
        <taxon>Hyloidea</taxon>
        <taxon>Dendrobatidae</taxon>
        <taxon>Dendrobatinae</taxon>
        <taxon>Ranitomeya</taxon>
    </lineage>
</organism>
<evidence type="ECO:0000256" key="1">
    <source>
        <dbReference type="SAM" id="Phobius"/>
    </source>
</evidence>
<dbReference type="Gene3D" id="3.30.70.960">
    <property type="entry name" value="SEA domain"/>
    <property type="match status" value="1"/>
</dbReference>
<dbReference type="Pfam" id="PF01390">
    <property type="entry name" value="SEA"/>
    <property type="match status" value="1"/>
</dbReference>
<dbReference type="SUPFAM" id="SSF82671">
    <property type="entry name" value="SEA domain"/>
    <property type="match status" value="1"/>
</dbReference>
<feature type="transmembrane region" description="Helical" evidence="1">
    <location>
        <begin position="72"/>
        <end position="95"/>
    </location>
</feature>
<keyword evidence="1" id="KW-0472">Membrane</keyword>
<keyword evidence="4" id="KW-1185">Reference proteome</keyword>
<proteinExistence type="predicted"/>
<evidence type="ECO:0000259" key="2">
    <source>
        <dbReference type="PROSITE" id="PS50024"/>
    </source>
</evidence>